<dbReference type="Pfam" id="PF08240">
    <property type="entry name" value="ADH_N"/>
    <property type="match status" value="1"/>
</dbReference>
<dbReference type="AlphaFoldDB" id="A0AA36HNT5"/>
<dbReference type="InterPro" id="IPR011032">
    <property type="entry name" value="GroES-like_sf"/>
</dbReference>
<evidence type="ECO:0000313" key="6">
    <source>
        <dbReference type="EMBL" id="CAJ1372010.1"/>
    </source>
</evidence>
<dbReference type="PROSITE" id="PS00059">
    <property type="entry name" value="ADH_ZINC"/>
    <property type="match status" value="1"/>
</dbReference>
<reference evidence="6" key="1">
    <citation type="submission" date="2023-08" db="EMBL/GenBank/DDBJ databases">
        <authorList>
            <person name="Chen Y."/>
            <person name="Shah S."/>
            <person name="Dougan E. K."/>
            <person name="Thang M."/>
            <person name="Chan C."/>
        </authorList>
    </citation>
    <scope>NUCLEOTIDE SEQUENCE</scope>
</reference>
<dbReference type="SUPFAM" id="SSF51735">
    <property type="entry name" value="NAD(P)-binding Rossmann-fold domains"/>
    <property type="match status" value="1"/>
</dbReference>
<name>A0AA36HNT5_9DINO</name>
<protein>
    <recommendedName>
        <fullName evidence="5">Enoyl reductase (ER) domain-containing protein</fullName>
    </recommendedName>
</protein>
<evidence type="ECO:0000259" key="5">
    <source>
        <dbReference type="SMART" id="SM00829"/>
    </source>
</evidence>
<dbReference type="InterPro" id="IPR013154">
    <property type="entry name" value="ADH-like_N"/>
</dbReference>
<evidence type="ECO:0000256" key="3">
    <source>
        <dbReference type="ARBA" id="ARBA00023002"/>
    </source>
</evidence>
<sequence>MFRLSPHAGIIARCFARSHLHARAFCADAQSPEPEAPTPIPQPVQPVLWGTSMKALVKNARAEGLMLTNVPKPAIGPNDVLIEVSKTAICGTDVHIYDWNDWAKRTIPTPMVVGHEYCGVIKEMGSEVKGLKIGARVTGEGHITCGFCRNCRAGRRHLCRETVGVGVNRPGAFAEYLCLPAINVFQLSQGVSDEVASFMDALGNATHTALGFDLVGEDVLITGAGPIGVMAVAICRHVGARHIVVTDINEFRLDLALKCGASRVLNVSNGNATEKLRQLMGELKMSEGFDVGLEMSGVPSAVHSMLETLNVGASVGLLGIPSKPFEINWDLVIFKGLIIKGIYGREMFETWYKMQSMLVGGLQDKIMPVITHRFDVERYEEGFSAMLSGQAGKVVLGWK</sequence>
<evidence type="ECO:0000313" key="7">
    <source>
        <dbReference type="Proteomes" id="UP001178507"/>
    </source>
</evidence>
<proteinExistence type="inferred from homology"/>
<dbReference type="GO" id="GO:0008270">
    <property type="term" value="F:zinc ion binding"/>
    <property type="evidence" value="ECO:0007669"/>
    <property type="project" value="InterPro"/>
</dbReference>
<dbReference type="Proteomes" id="UP001178507">
    <property type="component" value="Unassembled WGS sequence"/>
</dbReference>
<comment type="cofactor">
    <cofactor evidence="4">
        <name>Zn(2+)</name>
        <dbReference type="ChEBI" id="CHEBI:29105"/>
    </cofactor>
</comment>
<dbReference type="InterPro" id="IPR020843">
    <property type="entry name" value="ER"/>
</dbReference>
<keyword evidence="3" id="KW-0560">Oxidoreductase</keyword>
<dbReference type="SMART" id="SM00829">
    <property type="entry name" value="PKS_ER"/>
    <property type="match status" value="1"/>
</dbReference>
<dbReference type="InterPro" id="IPR002328">
    <property type="entry name" value="ADH_Zn_CS"/>
</dbReference>
<comment type="similarity">
    <text evidence="4">Belongs to the zinc-containing alcohol dehydrogenase family.</text>
</comment>
<dbReference type="Gene3D" id="3.40.50.720">
    <property type="entry name" value="NAD(P)-binding Rossmann-like Domain"/>
    <property type="match status" value="1"/>
</dbReference>
<dbReference type="Gene3D" id="3.90.180.10">
    <property type="entry name" value="Medium-chain alcohol dehydrogenases, catalytic domain"/>
    <property type="match status" value="1"/>
</dbReference>
<gene>
    <name evidence="6" type="ORF">EVOR1521_LOCUS2169</name>
</gene>
<dbReference type="SUPFAM" id="SSF50129">
    <property type="entry name" value="GroES-like"/>
    <property type="match status" value="1"/>
</dbReference>
<evidence type="ECO:0000256" key="1">
    <source>
        <dbReference type="ARBA" id="ARBA00022723"/>
    </source>
</evidence>
<dbReference type="Pfam" id="PF00107">
    <property type="entry name" value="ADH_zinc_N"/>
    <property type="match status" value="1"/>
</dbReference>
<feature type="domain" description="Enoyl reductase (ER)" evidence="5">
    <location>
        <begin position="60"/>
        <end position="396"/>
    </location>
</feature>
<keyword evidence="1 4" id="KW-0479">Metal-binding</keyword>
<keyword evidence="7" id="KW-1185">Reference proteome</keyword>
<dbReference type="GO" id="GO:0016491">
    <property type="term" value="F:oxidoreductase activity"/>
    <property type="evidence" value="ECO:0007669"/>
    <property type="project" value="UniProtKB-KW"/>
</dbReference>
<evidence type="ECO:0000256" key="4">
    <source>
        <dbReference type="RuleBase" id="RU361277"/>
    </source>
</evidence>
<dbReference type="InterPro" id="IPR013149">
    <property type="entry name" value="ADH-like_C"/>
</dbReference>
<organism evidence="6 7">
    <name type="scientific">Effrenium voratum</name>
    <dbReference type="NCBI Taxonomy" id="2562239"/>
    <lineage>
        <taxon>Eukaryota</taxon>
        <taxon>Sar</taxon>
        <taxon>Alveolata</taxon>
        <taxon>Dinophyceae</taxon>
        <taxon>Suessiales</taxon>
        <taxon>Symbiodiniaceae</taxon>
        <taxon>Effrenium</taxon>
    </lineage>
</organism>
<dbReference type="PANTHER" id="PTHR43401:SF2">
    <property type="entry name" value="L-THREONINE 3-DEHYDROGENASE"/>
    <property type="match status" value="1"/>
</dbReference>
<dbReference type="EMBL" id="CAUJNA010000110">
    <property type="protein sequence ID" value="CAJ1372010.1"/>
    <property type="molecule type" value="Genomic_DNA"/>
</dbReference>
<evidence type="ECO:0000256" key="2">
    <source>
        <dbReference type="ARBA" id="ARBA00022833"/>
    </source>
</evidence>
<dbReference type="PANTHER" id="PTHR43401">
    <property type="entry name" value="L-THREONINE 3-DEHYDROGENASE"/>
    <property type="match status" value="1"/>
</dbReference>
<comment type="caution">
    <text evidence="6">The sequence shown here is derived from an EMBL/GenBank/DDBJ whole genome shotgun (WGS) entry which is preliminary data.</text>
</comment>
<dbReference type="InterPro" id="IPR036291">
    <property type="entry name" value="NAD(P)-bd_dom_sf"/>
</dbReference>
<accession>A0AA36HNT5</accession>
<dbReference type="InterPro" id="IPR050129">
    <property type="entry name" value="Zn_alcohol_dh"/>
</dbReference>
<dbReference type="NCBIfam" id="NF003808">
    <property type="entry name" value="PRK05396.1"/>
    <property type="match status" value="1"/>
</dbReference>
<keyword evidence="2 4" id="KW-0862">Zinc</keyword>